<feature type="compositionally biased region" description="Pro residues" evidence="1">
    <location>
        <begin position="13"/>
        <end position="26"/>
    </location>
</feature>
<dbReference type="OrthoDB" id="71437at2759"/>
<dbReference type="Pfam" id="PF20055">
    <property type="entry name" value="DUF6454"/>
    <property type="match status" value="1"/>
</dbReference>
<protein>
    <submittedName>
        <fullName evidence="2">Uncharacterized protein</fullName>
    </submittedName>
</protein>
<dbReference type="RefSeq" id="XP_038741443.1">
    <property type="nucleotide sequence ID" value="XM_038893328.1"/>
</dbReference>
<dbReference type="GeneID" id="62166402"/>
<reference evidence="2" key="1">
    <citation type="submission" date="2020-03" db="EMBL/GenBank/DDBJ databases">
        <authorList>
            <person name="He L."/>
        </authorList>
    </citation>
    <scope>NUCLEOTIDE SEQUENCE</scope>
    <source>
        <strain evidence="2">CkLH20</strain>
    </source>
</reference>
<gene>
    <name evidence="2" type="ORF">CkaCkLH20_10614</name>
</gene>
<keyword evidence="3" id="KW-1185">Reference proteome</keyword>
<evidence type="ECO:0000256" key="1">
    <source>
        <dbReference type="SAM" id="MobiDB-lite"/>
    </source>
</evidence>
<dbReference type="InterPro" id="IPR046312">
    <property type="entry name" value="DUF6454"/>
</dbReference>
<evidence type="ECO:0000313" key="3">
    <source>
        <dbReference type="Proteomes" id="UP000781932"/>
    </source>
</evidence>
<evidence type="ECO:0000313" key="2">
    <source>
        <dbReference type="EMBL" id="KAF9871982.1"/>
    </source>
</evidence>
<name>A0A9P6LGZ5_9PEZI</name>
<organism evidence="2 3">
    <name type="scientific">Colletotrichum karsti</name>
    <dbReference type="NCBI Taxonomy" id="1095194"/>
    <lineage>
        <taxon>Eukaryota</taxon>
        <taxon>Fungi</taxon>
        <taxon>Dikarya</taxon>
        <taxon>Ascomycota</taxon>
        <taxon>Pezizomycotina</taxon>
        <taxon>Sordariomycetes</taxon>
        <taxon>Hypocreomycetidae</taxon>
        <taxon>Glomerellales</taxon>
        <taxon>Glomerellaceae</taxon>
        <taxon>Colletotrichum</taxon>
        <taxon>Colletotrichum boninense species complex</taxon>
    </lineage>
</organism>
<sequence length="348" mass="38178">MSNPPNITRPDPKIPLAPSPLPPPGPAASGAEIAAQLMTLSRSNISRLKLIKKVRLQGDLWEPEGIVRLAHSSAAEEEERFWVSAGEYTVPTRKYPDGEIVDGTDRSAGAGFAHFVVFDGEGTRLGDWVVSEEGDLEYHNGGLDYDGTHIWATLSQYRPNTTGTVVKIDPAELRMEKVFKVKDHQGGIVHDVETDSLSTLNWGGRKARRWNLRSASAVNDGREQRPLGDVREDGAHFDSPAAEIENPSHWIDYQDCKSLGDVGSRPVMLCSGIATLAPGVDVGGLAIVDVETMVPIWEVPFMKRTEEGKRVLMTKNPMDVALVGGRVRLYFSPEEGSSTLYVYELEES</sequence>
<dbReference type="Proteomes" id="UP000781932">
    <property type="component" value="Unassembled WGS sequence"/>
</dbReference>
<dbReference type="SUPFAM" id="SSF50969">
    <property type="entry name" value="YVTN repeat-like/Quinoprotein amine dehydrogenase"/>
    <property type="match status" value="1"/>
</dbReference>
<proteinExistence type="predicted"/>
<feature type="region of interest" description="Disordered" evidence="1">
    <location>
        <begin position="1"/>
        <end position="28"/>
    </location>
</feature>
<comment type="caution">
    <text evidence="2">The sequence shown here is derived from an EMBL/GenBank/DDBJ whole genome shotgun (WGS) entry which is preliminary data.</text>
</comment>
<dbReference type="InterPro" id="IPR011044">
    <property type="entry name" value="Quino_amine_DH_bsu"/>
</dbReference>
<dbReference type="AlphaFoldDB" id="A0A9P6LGZ5"/>
<dbReference type="EMBL" id="JAATWM020000041">
    <property type="protein sequence ID" value="KAF9871982.1"/>
    <property type="molecule type" value="Genomic_DNA"/>
</dbReference>
<accession>A0A9P6LGZ5</accession>
<reference evidence="2" key="2">
    <citation type="submission" date="2020-11" db="EMBL/GenBank/DDBJ databases">
        <title>Whole genome sequencing of Colletotrichum sp.</title>
        <authorList>
            <person name="Li H."/>
        </authorList>
    </citation>
    <scope>NUCLEOTIDE SEQUENCE</scope>
    <source>
        <strain evidence="2">CkLH20</strain>
    </source>
</reference>